<dbReference type="Proteomes" id="UP000503278">
    <property type="component" value="Chromosome"/>
</dbReference>
<reference evidence="1 2" key="1">
    <citation type="submission" date="2020-04" db="EMBL/GenBank/DDBJ databases">
        <title>Genome sequencing of novel species.</title>
        <authorList>
            <person name="Heo J."/>
            <person name="Kim S.-J."/>
            <person name="Kim J.-S."/>
            <person name="Hong S.-B."/>
            <person name="Kwon S.-W."/>
        </authorList>
    </citation>
    <scope>NUCLEOTIDE SEQUENCE [LARGE SCALE GENOMIC DNA]</scope>
    <source>
        <strain evidence="1 2">F39-2</strain>
    </source>
</reference>
<dbReference type="AlphaFoldDB" id="A0A7L5DZ48"/>
<dbReference type="RefSeq" id="WP_169607162.1">
    <property type="nucleotide sequence ID" value="NZ_CP051682.1"/>
</dbReference>
<dbReference type="EMBL" id="CP051682">
    <property type="protein sequence ID" value="QJD96071.1"/>
    <property type="molecule type" value="Genomic_DNA"/>
</dbReference>
<organism evidence="1 2">
    <name type="scientific">Mucilaginibacter robiniae</name>
    <dbReference type="NCBI Taxonomy" id="2728022"/>
    <lineage>
        <taxon>Bacteria</taxon>
        <taxon>Pseudomonadati</taxon>
        <taxon>Bacteroidota</taxon>
        <taxon>Sphingobacteriia</taxon>
        <taxon>Sphingobacteriales</taxon>
        <taxon>Sphingobacteriaceae</taxon>
        <taxon>Mucilaginibacter</taxon>
    </lineage>
</organism>
<name>A0A7L5DZ48_9SPHI</name>
<accession>A0A7L5DZ48</accession>
<gene>
    <name evidence="1" type="ORF">HH214_09385</name>
</gene>
<keyword evidence="2" id="KW-1185">Reference proteome</keyword>
<evidence type="ECO:0000313" key="2">
    <source>
        <dbReference type="Proteomes" id="UP000503278"/>
    </source>
</evidence>
<dbReference type="KEGG" id="mrob:HH214_09385"/>
<sequence>MAKTEKILEKAVRLIGVAAFSLNNTVLSIRSTRQAACEPAVSLRL</sequence>
<proteinExistence type="predicted"/>
<protein>
    <submittedName>
        <fullName evidence="1">Uncharacterized protein</fullName>
    </submittedName>
</protein>
<evidence type="ECO:0000313" key="1">
    <source>
        <dbReference type="EMBL" id="QJD96071.1"/>
    </source>
</evidence>